<evidence type="ECO:0000313" key="3">
    <source>
        <dbReference type="EnsemblMetazoa" id="CapteP190791"/>
    </source>
</evidence>
<dbReference type="AlphaFoldDB" id="R7TV92"/>
<reference evidence="3" key="3">
    <citation type="submission" date="2015-06" db="UniProtKB">
        <authorList>
            <consortium name="EnsemblMetazoa"/>
        </authorList>
    </citation>
    <scope>IDENTIFICATION</scope>
</reference>
<dbReference type="EMBL" id="KB309138">
    <property type="protein sequence ID" value="ELT95376.1"/>
    <property type="molecule type" value="Genomic_DNA"/>
</dbReference>
<feature type="domain" description="SGNH hydrolase-type esterase" evidence="1">
    <location>
        <begin position="11"/>
        <end position="177"/>
    </location>
</feature>
<dbReference type="InterPro" id="IPR013830">
    <property type="entry name" value="SGNH_hydro"/>
</dbReference>
<dbReference type="Pfam" id="PF13472">
    <property type="entry name" value="Lipase_GDSL_2"/>
    <property type="match status" value="1"/>
</dbReference>
<dbReference type="Gene3D" id="3.40.50.1110">
    <property type="entry name" value="SGNH hydrolase"/>
    <property type="match status" value="1"/>
</dbReference>
<reference evidence="4" key="1">
    <citation type="submission" date="2012-12" db="EMBL/GenBank/DDBJ databases">
        <authorList>
            <person name="Hellsten U."/>
            <person name="Grimwood J."/>
            <person name="Chapman J.A."/>
            <person name="Shapiro H."/>
            <person name="Aerts A."/>
            <person name="Otillar R.P."/>
            <person name="Terry A.Y."/>
            <person name="Boore J.L."/>
            <person name="Simakov O."/>
            <person name="Marletaz F."/>
            <person name="Cho S.-J."/>
            <person name="Edsinger-Gonzales E."/>
            <person name="Havlak P."/>
            <person name="Kuo D.-H."/>
            <person name="Larsson T."/>
            <person name="Lv J."/>
            <person name="Arendt D."/>
            <person name="Savage R."/>
            <person name="Osoegawa K."/>
            <person name="de Jong P."/>
            <person name="Lindberg D.R."/>
            <person name="Seaver E.C."/>
            <person name="Weisblat D.A."/>
            <person name="Putnam N.H."/>
            <person name="Grigoriev I.V."/>
            <person name="Rokhsar D.S."/>
        </authorList>
    </citation>
    <scope>NUCLEOTIDE SEQUENCE</scope>
    <source>
        <strain evidence="4">I ESC-2004</strain>
    </source>
</reference>
<evidence type="ECO:0000259" key="1">
    <source>
        <dbReference type="Pfam" id="PF13472"/>
    </source>
</evidence>
<sequence length="193" mass="21683">MAATSVLVLGDSYVRRLAQHLDAKRRGGLNIPSVTVRYHGLGGARLTGDRRKTIARYADDVFSRLPSPPDVVFLHCGSNELSRSSPHHTARSIAEFSDQLLYRFPSMKIVVGGLLPRWNARYSDFNQRVEITNGLLREECARCTHRKTYSSVKGMKWARRANYCADGVHLSQTGNELLARSLHDAIIRQVYAT</sequence>
<reference evidence="2 4" key="2">
    <citation type="journal article" date="2013" name="Nature">
        <title>Insights into bilaterian evolution from three spiralian genomes.</title>
        <authorList>
            <person name="Simakov O."/>
            <person name="Marletaz F."/>
            <person name="Cho S.J."/>
            <person name="Edsinger-Gonzales E."/>
            <person name="Havlak P."/>
            <person name="Hellsten U."/>
            <person name="Kuo D.H."/>
            <person name="Larsson T."/>
            <person name="Lv J."/>
            <person name="Arendt D."/>
            <person name="Savage R."/>
            <person name="Osoegawa K."/>
            <person name="de Jong P."/>
            <person name="Grimwood J."/>
            <person name="Chapman J.A."/>
            <person name="Shapiro H."/>
            <person name="Aerts A."/>
            <person name="Otillar R.P."/>
            <person name="Terry A.Y."/>
            <person name="Boore J.L."/>
            <person name="Grigoriev I.V."/>
            <person name="Lindberg D.R."/>
            <person name="Seaver E.C."/>
            <person name="Weisblat D.A."/>
            <person name="Putnam N.H."/>
            <person name="Rokhsar D.S."/>
        </authorList>
    </citation>
    <scope>NUCLEOTIDE SEQUENCE</scope>
    <source>
        <strain evidence="2 4">I ESC-2004</strain>
    </source>
</reference>
<proteinExistence type="predicted"/>
<protein>
    <recommendedName>
        <fullName evidence="1">SGNH hydrolase-type esterase domain-containing protein</fullName>
    </recommendedName>
</protein>
<dbReference type="InterPro" id="IPR036514">
    <property type="entry name" value="SGNH_hydro_sf"/>
</dbReference>
<name>R7TV92_CAPTE</name>
<dbReference type="SUPFAM" id="SSF52266">
    <property type="entry name" value="SGNH hydrolase"/>
    <property type="match status" value="1"/>
</dbReference>
<gene>
    <name evidence="2" type="ORF">CAPTEDRAFT_190791</name>
</gene>
<dbReference type="HOGENOM" id="CLU_100751_0_0_1"/>
<keyword evidence="4" id="KW-1185">Reference proteome</keyword>
<organism evidence="2">
    <name type="scientific">Capitella teleta</name>
    <name type="common">Polychaete worm</name>
    <dbReference type="NCBI Taxonomy" id="283909"/>
    <lineage>
        <taxon>Eukaryota</taxon>
        <taxon>Metazoa</taxon>
        <taxon>Spiralia</taxon>
        <taxon>Lophotrochozoa</taxon>
        <taxon>Annelida</taxon>
        <taxon>Polychaeta</taxon>
        <taxon>Sedentaria</taxon>
        <taxon>Scolecida</taxon>
        <taxon>Capitellidae</taxon>
        <taxon>Capitella</taxon>
    </lineage>
</organism>
<dbReference type="Proteomes" id="UP000014760">
    <property type="component" value="Unassembled WGS sequence"/>
</dbReference>
<dbReference type="EMBL" id="AMQN01011841">
    <property type="status" value="NOT_ANNOTATED_CDS"/>
    <property type="molecule type" value="Genomic_DNA"/>
</dbReference>
<dbReference type="EnsemblMetazoa" id="CapteT190791">
    <property type="protein sequence ID" value="CapteP190791"/>
    <property type="gene ID" value="CapteG190791"/>
</dbReference>
<evidence type="ECO:0000313" key="4">
    <source>
        <dbReference type="Proteomes" id="UP000014760"/>
    </source>
</evidence>
<accession>R7TV92</accession>
<dbReference type="OrthoDB" id="6131085at2759"/>
<evidence type="ECO:0000313" key="2">
    <source>
        <dbReference type="EMBL" id="ELT95376.1"/>
    </source>
</evidence>